<reference evidence="3 4" key="1">
    <citation type="submission" date="2011-12" db="EMBL/GenBank/DDBJ databases">
        <authorList>
            <person name="Kriszt B."/>
            <person name="Tancsics A."/>
            <person name="Cserhati M."/>
            <person name="Toth A."/>
            <person name="Nagy I."/>
            <person name="Horvath B."/>
            <person name="Tamura T."/>
            <person name="Kukolya J."/>
            <person name="Szoboszlay S."/>
        </authorList>
    </citation>
    <scope>NUCLEOTIDE SEQUENCE [LARGE SCALE GENOMIC DNA]</scope>
    <source>
        <strain evidence="3 4">AK37</strain>
    </source>
</reference>
<feature type="region of interest" description="Disordered" evidence="1">
    <location>
        <begin position="41"/>
        <end position="94"/>
    </location>
</feature>
<feature type="compositionally biased region" description="Low complexity" evidence="1">
    <location>
        <begin position="286"/>
        <end position="300"/>
    </location>
</feature>
<dbReference type="AlphaFoldDB" id="H0JS69"/>
<dbReference type="EMBL" id="AHBW01000041">
    <property type="protein sequence ID" value="EHK83309.1"/>
    <property type="molecule type" value="Genomic_DNA"/>
</dbReference>
<protein>
    <recommendedName>
        <fullName evidence="2">Excalibur calcium-binding domain-containing protein</fullName>
    </recommendedName>
</protein>
<dbReference type="Proteomes" id="UP000005064">
    <property type="component" value="Unassembled WGS sequence"/>
</dbReference>
<dbReference type="InterPro" id="IPR011089">
    <property type="entry name" value="GmrSD_C"/>
</dbReference>
<evidence type="ECO:0000313" key="3">
    <source>
        <dbReference type="EMBL" id="EHK83309.1"/>
    </source>
</evidence>
<evidence type="ECO:0000259" key="2">
    <source>
        <dbReference type="SMART" id="SM00894"/>
    </source>
</evidence>
<sequence length="365" mass="37699">MDKGSRPAPSFSGVPSMSLPRLSSRLSLLVVATVAGLTLTGCDSTTEDTSVAPAATSEQSPVPSSETPTTTPSPTTTRSTSTTAPNPAASADSSEALARLATLPIKGRAPKTGYSRDLFGQAWSDDVSVEFGGNGCDTRNDILRRDLVDIVYRPGTRDCVVASGTLNDLYTGTTIAFTRGQDTSTAVQIDHVVALSDAWQKGAQQLDAGTRADFANDPRNLQAVDGPTNQQKSDGDAATWLPPNRAYRCTYVARQIEVKAIYGLWVTQAEHDAMARVLTECGGGAPAAAPAPTTTTRQAPAPAPAPSPAPAPVPAPAPAEPAPAPAEVYYKNCAAARAAGAAPLYVGEPGYRPKMDGDGDGVACE</sequence>
<dbReference type="Pfam" id="PF07510">
    <property type="entry name" value="GmrSD_C"/>
    <property type="match status" value="1"/>
</dbReference>
<proteinExistence type="predicted"/>
<dbReference type="PANTHER" id="PTHR24094:SF15">
    <property type="entry name" value="AMP-DEPENDENT SYNTHETASE_LIGASE DOMAIN-CONTAINING PROTEIN-RELATED"/>
    <property type="match status" value="1"/>
</dbReference>
<dbReference type="PATRIC" id="fig|1114960.4.peg.2606"/>
<dbReference type="PANTHER" id="PTHR24094">
    <property type="entry name" value="SECRETED PROTEIN"/>
    <property type="match status" value="1"/>
</dbReference>
<feature type="compositionally biased region" description="Pro residues" evidence="1">
    <location>
        <begin position="301"/>
        <end position="322"/>
    </location>
</feature>
<name>H0JS69_9NOCA</name>
<dbReference type="SMART" id="SM00894">
    <property type="entry name" value="Excalibur"/>
    <property type="match status" value="1"/>
</dbReference>
<feature type="region of interest" description="Disordered" evidence="1">
    <location>
        <begin position="217"/>
        <end position="239"/>
    </location>
</feature>
<feature type="region of interest" description="Disordered" evidence="1">
    <location>
        <begin position="285"/>
        <end position="322"/>
    </location>
</feature>
<feature type="domain" description="Excalibur calcium-binding" evidence="2">
    <location>
        <begin position="329"/>
        <end position="365"/>
    </location>
</feature>
<accession>H0JS69</accession>
<comment type="caution">
    <text evidence="3">The sequence shown here is derived from an EMBL/GenBank/DDBJ whole genome shotgun (WGS) entry which is preliminary data.</text>
</comment>
<evidence type="ECO:0000256" key="1">
    <source>
        <dbReference type="SAM" id="MobiDB-lite"/>
    </source>
</evidence>
<dbReference type="Pfam" id="PF05901">
    <property type="entry name" value="Excalibur"/>
    <property type="match status" value="1"/>
</dbReference>
<feature type="compositionally biased region" description="Low complexity" evidence="1">
    <location>
        <begin position="56"/>
        <end position="94"/>
    </location>
</feature>
<evidence type="ECO:0000313" key="4">
    <source>
        <dbReference type="Proteomes" id="UP000005064"/>
    </source>
</evidence>
<organism evidence="3 4">
    <name type="scientific">Rhodococcus pyridinivorans AK37</name>
    <dbReference type="NCBI Taxonomy" id="1114960"/>
    <lineage>
        <taxon>Bacteria</taxon>
        <taxon>Bacillati</taxon>
        <taxon>Actinomycetota</taxon>
        <taxon>Actinomycetes</taxon>
        <taxon>Mycobacteriales</taxon>
        <taxon>Nocardiaceae</taxon>
        <taxon>Rhodococcus</taxon>
    </lineage>
</organism>
<gene>
    <name evidence="3" type="ORF">AK37_12764</name>
</gene>
<dbReference type="InterPro" id="IPR008613">
    <property type="entry name" value="Excalibur_Ca-bd_domain"/>
</dbReference>